<evidence type="ECO:0000256" key="6">
    <source>
        <dbReference type="ARBA" id="ARBA00022723"/>
    </source>
</evidence>
<keyword evidence="10 14" id="KW-1133">Transmembrane helix</keyword>
<keyword evidence="13 14" id="KW-0472">Membrane</keyword>
<keyword evidence="20" id="KW-1185">Reference proteome</keyword>
<dbReference type="GeneID" id="41596228"/>
<feature type="transmembrane region" description="Helical" evidence="14">
    <location>
        <begin position="141"/>
        <end position="161"/>
    </location>
</feature>
<evidence type="ECO:0000313" key="20">
    <source>
        <dbReference type="Proteomes" id="UP000028194"/>
    </source>
</evidence>
<dbReference type="CDD" id="cd06164">
    <property type="entry name" value="S2P-M50_SpoIVFB_CBS"/>
    <property type="match status" value="1"/>
</dbReference>
<evidence type="ECO:0000259" key="18">
    <source>
        <dbReference type="PROSITE" id="PS51371"/>
    </source>
</evidence>
<keyword evidence="7" id="KW-0677">Repeat</keyword>
<evidence type="ECO:0000313" key="19">
    <source>
        <dbReference type="EMBL" id="AIF82413.1"/>
    </source>
</evidence>
<dbReference type="InterPro" id="IPR016483">
    <property type="entry name" value="UCP006404_Pept_M50_CBS"/>
</dbReference>
<dbReference type="RefSeq" id="WP_148699396.1">
    <property type="nucleotide sequence ID" value="NZ_CP007174.1"/>
</dbReference>
<keyword evidence="6 14" id="KW-0479">Metal-binding</keyword>
<keyword evidence="11 14" id="KW-0482">Metalloprotease</keyword>
<feature type="transmembrane region" description="Helical" evidence="14">
    <location>
        <begin position="107"/>
        <end position="129"/>
    </location>
</feature>
<evidence type="ECO:0000256" key="14">
    <source>
        <dbReference type="PIRNR" id="PIRNR006404"/>
    </source>
</evidence>
<dbReference type="EMBL" id="CP007174">
    <property type="protein sequence ID" value="AIF82413.1"/>
    <property type="molecule type" value="Genomic_DNA"/>
</dbReference>
<keyword evidence="4 14" id="KW-0645">Protease</keyword>
<comment type="cofactor">
    <cofactor evidence="14 16">
        <name>Zn(2+)</name>
        <dbReference type="ChEBI" id="CHEBI:29105"/>
    </cofactor>
    <text evidence="14 16">Binds 1 zinc ion per subunit.</text>
</comment>
<dbReference type="PIRSF" id="PIRSF006404">
    <property type="entry name" value="UCP006404_Pept_M50_CBS"/>
    <property type="match status" value="1"/>
</dbReference>
<dbReference type="KEGG" id="nev:NTE_00331"/>
<evidence type="ECO:0000256" key="3">
    <source>
        <dbReference type="ARBA" id="ARBA00022475"/>
    </source>
</evidence>
<dbReference type="Pfam" id="PF02163">
    <property type="entry name" value="Peptidase_M50"/>
    <property type="match status" value="2"/>
</dbReference>
<dbReference type="GO" id="GO:0046872">
    <property type="term" value="F:metal ion binding"/>
    <property type="evidence" value="ECO:0007669"/>
    <property type="project" value="UniProtKB-UniRule"/>
</dbReference>
<comment type="similarity">
    <text evidence="2 14">Belongs to the peptidase M50B family.</text>
</comment>
<evidence type="ECO:0000256" key="17">
    <source>
        <dbReference type="PROSITE-ProRule" id="PRU00703"/>
    </source>
</evidence>
<keyword evidence="5 14" id="KW-0812">Transmembrane</keyword>
<evidence type="ECO:0000256" key="7">
    <source>
        <dbReference type="ARBA" id="ARBA00022737"/>
    </source>
</evidence>
<evidence type="ECO:0000256" key="9">
    <source>
        <dbReference type="ARBA" id="ARBA00022833"/>
    </source>
</evidence>
<comment type="caution">
    <text evidence="14">Lacks conserved residue(s) required for the propagation of feature annotation.</text>
</comment>
<accession>A0A075MMD3</accession>
<dbReference type="eggNOG" id="arCOG00607">
    <property type="taxonomic scope" value="Archaea"/>
</dbReference>
<evidence type="ECO:0000256" key="8">
    <source>
        <dbReference type="ARBA" id="ARBA00022801"/>
    </source>
</evidence>
<feature type="transmembrane region" description="Helical" evidence="14">
    <location>
        <begin position="47"/>
        <end position="65"/>
    </location>
</feature>
<evidence type="ECO:0000256" key="10">
    <source>
        <dbReference type="ARBA" id="ARBA00022989"/>
    </source>
</evidence>
<evidence type="ECO:0000256" key="13">
    <source>
        <dbReference type="ARBA" id="ARBA00023136"/>
    </source>
</evidence>
<dbReference type="OrthoDB" id="12044at2157"/>
<proteinExistence type="inferred from homology"/>
<evidence type="ECO:0000256" key="11">
    <source>
        <dbReference type="ARBA" id="ARBA00023049"/>
    </source>
</evidence>
<evidence type="ECO:0000256" key="12">
    <source>
        <dbReference type="ARBA" id="ARBA00023122"/>
    </source>
</evidence>
<evidence type="ECO:0000256" key="15">
    <source>
        <dbReference type="PIRSR" id="PIRSR006404-1"/>
    </source>
</evidence>
<dbReference type="GO" id="GO:0008237">
    <property type="term" value="F:metallopeptidase activity"/>
    <property type="evidence" value="ECO:0007669"/>
    <property type="project" value="UniProtKB-UniRule"/>
</dbReference>
<dbReference type="STRING" id="1459636.NTE_00331"/>
<dbReference type="GO" id="GO:0005886">
    <property type="term" value="C:plasma membrane"/>
    <property type="evidence" value="ECO:0007669"/>
    <property type="project" value="UniProtKB-SubCell"/>
</dbReference>
<dbReference type="SMART" id="SM00116">
    <property type="entry name" value="CBS"/>
    <property type="match status" value="2"/>
</dbReference>
<gene>
    <name evidence="19" type="ORF">NTE_00331</name>
</gene>
<keyword evidence="9 14" id="KW-0862">Zinc</keyword>
<keyword evidence="12 17" id="KW-0129">CBS domain</keyword>
<dbReference type="GO" id="GO:0006508">
    <property type="term" value="P:proteolysis"/>
    <property type="evidence" value="ECO:0007669"/>
    <property type="project" value="UniProtKB-KW"/>
</dbReference>
<dbReference type="InterPro" id="IPR046342">
    <property type="entry name" value="CBS_dom_sf"/>
</dbReference>
<feature type="binding site" evidence="16">
    <location>
        <position position="69"/>
    </location>
    <ligand>
        <name>Zn(2+)</name>
        <dbReference type="ChEBI" id="CHEBI:29105"/>
        <note>catalytic</note>
    </ligand>
</feature>
<dbReference type="HOGENOM" id="CLU_037123_1_2_2"/>
<dbReference type="Proteomes" id="UP000028194">
    <property type="component" value="Chromosome"/>
</dbReference>
<evidence type="ECO:0000256" key="5">
    <source>
        <dbReference type="ARBA" id="ARBA00022692"/>
    </source>
</evidence>
<organism evidence="19 20">
    <name type="scientific">Candidatus Nitrososphaera evergladensis SR1</name>
    <dbReference type="NCBI Taxonomy" id="1459636"/>
    <lineage>
        <taxon>Archaea</taxon>
        <taxon>Nitrososphaerota</taxon>
        <taxon>Nitrososphaeria</taxon>
        <taxon>Nitrososphaerales</taxon>
        <taxon>Nitrososphaeraceae</taxon>
        <taxon>Nitrososphaera</taxon>
    </lineage>
</organism>
<evidence type="ECO:0000256" key="1">
    <source>
        <dbReference type="ARBA" id="ARBA00004651"/>
    </source>
</evidence>
<feature type="domain" description="CBS" evidence="18">
    <location>
        <begin position="319"/>
        <end position="378"/>
    </location>
</feature>
<dbReference type="SUPFAM" id="SSF54631">
    <property type="entry name" value="CBS-domain pair"/>
    <property type="match status" value="1"/>
</dbReference>
<dbReference type="PROSITE" id="PS51371">
    <property type="entry name" value="CBS"/>
    <property type="match status" value="2"/>
</dbReference>
<dbReference type="PANTHER" id="PTHR39188:SF3">
    <property type="entry name" value="STAGE IV SPORULATION PROTEIN FB"/>
    <property type="match status" value="1"/>
</dbReference>
<name>A0A075MMD3_9ARCH</name>
<dbReference type="Gene3D" id="3.10.580.10">
    <property type="entry name" value="CBS-domain"/>
    <property type="match status" value="2"/>
</dbReference>
<feature type="binding site" evidence="16">
    <location>
        <position position="65"/>
    </location>
    <ligand>
        <name>Zn(2+)</name>
        <dbReference type="ChEBI" id="CHEBI:29105"/>
        <note>catalytic</note>
    </ligand>
</feature>
<dbReference type="PANTHER" id="PTHR39188">
    <property type="entry name" value="MEMBRANE-ASSOCIATED ZINC METALLOPROTEASE M50B"/>
    <property type="match status" value="1"/>
</dbReference>
<keyword evidence="3" id="KW-1003">Cell membrane</keyword>
<evidence type="ECO:0000256" key="4">
    <source>
        <dbReference type="ARBA" id="ARBA00022670"/>
    </source>
</evidence>
<feature type="transmembrane region" description="Helical" evidence="14">
    <location>
        <begin position="197"/>
        <end position="226"/>
    </location>
</feature>
<dbReference type="AlphaFoldDB" id="A0A075MMD3"/>
<feature type="binding site" evidence="16">
    <location>
        <position position="164"/>
    </location>
    <ligand>
        <name>Zn(2+)</name>
        <dbReference type="ChEBI" id="CHEBI:29105"/>
        <note>catalytic</note>
    </ligand>
</feature>
<reference evidence="19 20" key="1">
    <citation type="journal article" date="2014" name="PLoS ONE">
        <title>Genome Sequence of Candidatus Nitrososphaera evergladensis from Group I.1b Enriched from Everglades Soil Reveals Novel Genomic Features of the Ammonia-Oxidizing Archaea.</title>
        <authorList>
            <person name="Zhalnina K.V."/>
            <person name="Dias R."/>
            <person name="Leonard M.T."/>
            <person name="Dorr de Quadros P."/>
            <person name="Camargo F.A."/>
            <person name="Drew J.C."/>
            <person name="Farmerie W.G."/>
            <person name="Daroub S.H."/>
            <person name="Triplett E.W."/>
        </authorList>
    </citation>
    <scope>NUCLEOTIDE SEQUENCE [LARGE SCALE GENOMIC DNA]</scope>
    <source>
        <strain evidence="19 20">SR1</strain>
    </source>
</reference>
<evidence type="ECO:0000256" key="2">
    <source>
        <dbReference type="ARBA" id="ARBA00007931"/>
    </source>
</evidence>
<dbReference type="InterPro" id="IPR000644">
    <property type="entry name" value="CBS_dom"/>
</dbReference>
<sequence length="383" mass="42220">MSVQIGRVKGVPIRLHFTLLIVFSLVTWSLAANFMPQFFPGLSSAEYWIMGVAGAILLFISVLLHELSHSVLAMRFGIKVRQIMLFIFGGVSDIEEEPKNPQKEFQIAIAGPATSFVLSAIFAGLWAISAAINDVPVFEGIMLYGAIINALLGAFNLLPAFPLDGGRVLRAVLVKRTKRDFDQATDTSVKVGIAISYVMMGLGFVTILTGNGFVSGIWLILIGWFLQSGAQSYRYQHELTAILSKVRMRDIMNISFIAIPPETSLQESLQRYFSVYMKSAFPVTDAAGRLLGMVTLKRVMDSSGDDESKRQVLTVREVMMPLEELNVVSPDTRGDEAVKKMTSSGIGKIFVCDLEGRLLGMVTKTDLLNVVSERQEYSKTVTR</sequence>
<evidence type="ECO:0000256" key="16">
    <source>
        <dbReference type="PIRSR" id="PIRSR006404-2"/>
    </source>
</evidence>
<keyword evidence="8 14" id="KW-0378">Hydrolase</keyword>
<feature type="domain" description="CBS" evidence="18">
    <location>
        <begin position="252"/>
        <end position="310"/>
    </location>
</feature>
<comment type="subcellular location">
    <subcellularLocation>
        <location evidence="1">Cell membrane</location>
        <topology evidence="1">Multi-pass membrane protein</topology>
    </subcellularLocation>
</comment>
<dbReference type="Pfam" id="PF00571">
    <property type="entry name" value="CBS"/>
    <property type="match status" value="2"/>
</dbReference>
<dbReference type="InterPro" id="IPR008915">
    <property type="entry name" value="Peptidase_M50"/>
</dbReference>
<feature type="active site" evidence="15">
    <location>
        <position position="66"/>
    </location>
</feature>
<protein>
    <recommendedName>
        <fullName evidence="14">Zinc metalloprotease</fullName>
    </recommendedName>
</protein>